<dbReference type="OrthoDB" id="9970246at2759"/>
<dbReference type="GO" id="GO:0160111">
    <property type="term" value="C:axonemal A tubule inner sheath"/>
    <property type="evidence" value="ECO:0000318"/>
    <property type="project" value="GO_Central"/>
</dbReference>
<reference evidence="2" key="2">
    <citation type="submission" date="2021-01" db="UniProtKB">
        <authorList>
            <consortium name="EnsemblMetazoa"/>
        </authorList>
    </citation>
    <scope>IDENTIFICATION</scope>
</reference>
<reference evidence="3" key="1">
    <citation type="submission" date="2015-02" db="EMBL/GenBank/DDBJ databases">
        <title>Genome sequencing for Strongylocentrotus purpuratus.</title>
        <authorList>
            <person name="Murali S."/>
            <person name="Liu Y."/>
            <person name="Vee V."/>
            <person name="English A."/>
            <person name="Wang M."/>
            <person name="Skinner E."/>
            <person name="Han Y."/>
            <person name="Muzny D.M."/>
            <person name="Worley K.C."/>
            <person name="Gibbs R.A."/>
        </authorList>
    </citation>
    <scope>NUCLEOTIDE SEQUENCE</scope>
</reference>
<sequence length="206" mass="23592">MPTVEVPYYVPQYPTFRRAQLAAVKEGLYHPSLPTFRRMDMDTAAHRLPDEHCRTTTGVGPADFQNATATYFQPPANTYNGANITDTGRLLRETMKDDVKSLRLDWAKAKDIKELPQIKNTGQLRFSGYAVRYQKPAISGSWRYTFTQEPRLDQYGQRPVPANIYSRYRDTFPQYSRNMSTDAFRYPPPPPPPPPPRVTCSLLDIA</sequence>
<dbReference type="OMA" id="YPQYSRN"/>
<dbReference type="EMDB" id="EMD-40619"/>
<evidence type="ECO:0008006" key="5">
    <source>
        <dbReference type="Google" id="ProtNLM"/>
    </source>
</evidence>
<evidence type="ECO:0000313" key="3">
    <source>
        <dbReference type="Proteomes" id="UP000007110"/>
    </source>
</evidence>
<dbReference type="RefSeq" id="XP_030831378.1">
    <property type="nucleotide sequence ID" value="XM_030975518.1"/>
</dbReference>
<dbReference type="KEGG" id="spu:115918370"/>
<dbReference type="GeneID" id="115918370"/>
<dbReference type="PANTHER" id="PTHR35348">
    <property type="entry name" value="TESTIS, PROSTATE AND PLACENTA-EXPRESSED PROTEIN"/>
    <property type="match status" value="1"/>
</dbReference>
<feature type="compositionally biased region" description="Pro residues" evidence="1">
    <location>
        <begin position="186"/>
        <end position="197"/>
    </location>
</feature>
<dbReference type="InParanoid" id="A0A7M7N5A5"/>
<feature type="region of interest" description="Disordered" evidence="1">
    <location>
        <begin position="179"/>
        <end position="198"/>
    </location>
</feature>
<keyword evidence="4" id="KW-0002">3D-structure</keyword>
<dbReference type="EnsemblMetazoa" id="XM_030975518">
    <property type="protein sequence ID" value="XP_030831378"/>
    <property type="gene ID" value="LOC115918370"/>
</dbReference>
<accession>A0A7M7N5A5</accession>
<dbReference type="Pfam" id="PF22574">
    <property type="entry name" value="SPMIP8"/>
    <property type="match status" value="1"/>
</dbReference>
<name>A0A7M7N5A5_STRPU</name>
<dbReference type="Proteomes" id="UP000007110">
    <property type="component" value="Unassembled WGS sequence"/>
</dbReference>
<keyword evidence="3" id="KW-1185">Reference proteome</keyword>
<dbReference type="PDB" id="8SNB">
    <property type="method" value="EM"/>
    <property type="resolution" value="3.30 A"/>
    <property type="chains" value="7Q/7R=1-185"/>
</dbReference>
<evidence type="ECO:0000256" key="1">
    <source>
        <dbReference type="SAM" id="MobiDB-lite"/>
    </source>
</evidence>
<organism evidence="2 3">
    <name type="scientific">Strongylocentrotus purpuratus</name>
    <name type="common">Purple sea urchin</name>
    <dbReference type="NCBI Taxonomy" id="7668"/>
    <lineage>
        <taxon>Eukaryota</taxon>
        <taxon>Metazoa</taxon>
        <taxon>Echinodermata</taxon>
        <taxon>Eleutherozoa</taxon>
        <taxon>Echinozoa</taxon>
        <taxon>Echinoidea</taxon>
        <taxon>Euechinoidea</taxon>
        <taxon>Echinacea</taxon>
        <taxon>Camarodonta</taxon>
        <taxon>Echinidea</taxon>
        <taxon>Strongylocentrotidae</taxon>
        <taxon>Strongylocentrotus</taxon>
    </lineage>
</organism>
<dbReference type="InterPro" id="IPR034584">
    <property type="entry name" value="SPMIP8"/>
</dbReference>
<proteinExistence type="evidence at protein level"/>
<evidence type="ECO:0000313" key="2">
    <source>
        <dbReference type="EnsemblMetazoa" id="XP_030831378"/>
    </source>
</evidence>
<dbReference type="AlphaFoldDB" id="A0A7M7N5A5"/>
<protein>
    <recommendedName>
        <fullName evidence="5">TEPP protein</fullName>
    </recommendedName>
</protein>
<dbReference type="PANTHER" id="PTHR35348:SF1">
    <property type="entry name" value="TESTIS, PROSTATE AND PLACENTA-EXPRESSED PROTEIN"/>
    <property type="match status" value="1"/>
</dbReference>
<evidence type="ECO:0007829" key="4">
    <source>
        <dbReference type="PDB" id="8SNB"/>
    </source>
</evidence>
<reference evidence="4" key="3">
    <citation type="journal article" date="2023" name="Cell">
        <title>Structural specializations of the sperm tail.</title>
        <authorList>
            <person name="Leung M.R."/>
            <person name="Zeng J."/>
            <person name="Wang X."/>
            <person name="Roelofs M.C."/>
            <person name="Huang W."/>
            <person name="Zenezini Chiozzi R."/>
            <person name="Hevler J.F."/>
            <person name="Heck A.J.R."/>
            <person name="Dutcher S.K."/>
            <person name="Brown A."/>
            <person name="Zhang R."/>
            <person name="Zeev-Ben-Mordehai T."/>
        </authorList>
    </citation>
    <scope>STRUCTURE BY ELECTRON MICROSCOPY (3.30 ANGSTROMS) OF 1-185</scope>
</reference>